<accession>A0A820T616</accession>
<dbReference type="InterPro" id="IPR013783">
    <property type="entry name" value="Ig-like_fold"/>
</dbReference>
<organism evidence="1 2">
    <name type="scientific">Adineta steineri</name>
    <dbReference type="NCBI Taxonomy" id="433720"/>
    <lineage>
        <taxon>Eukaryota</taxon>
        <taxon>Metazoa</taxon>
        <taxon>Spiralia</taxon>
        <taxon>Gnathifera</taxon>
        <taxon>Rotifera</taxon>
        <taxon>Eurotatoria</taxon>
        <taxon>Bdelloidea</taxon>
        <taxon>Adinetida</taxon>
        <taxon>Adinetidae</taxon>
        <taxon>Adineta</taxon>
    </lineage>
</organism>
<evidence type="ECO:0000313" key="2">
    <source>
        <dbReference type="Proteomes" id="UP000663881"/>
    </source>
</evidence>
<dbReference type="Proteomes" id="UP000663881">
    <property type="component" value="Unassembled WGS sequence"/>
</dbReference>
<feature type="non-terminal residue" evidence="1">
    <location>
        <position position="91"/>
    </location>
</feature>
<dbReference type="Gene3D" id="2.60.40.10">
    <property type="entry name" value="Immunoglobulins"/>
    <property type="match status" value="1"/>
</dbReference>
<sequence>HTKAIIGNIQRDNRWYTFRVAAVTRHGYSPFSTTTKPFRLSSNSKNNSQNSFTTIASPKNLIVKDFQTESNTKLNVTLQWKKPDFLVHGYQ</sequence>
<reference evidence="1" key="1">
    <citation type="submission" date="2021-02" db="EMBL/GenBank/DDBJ databases">
        <authorList>
            <person name="Nowell W R."/>
        </authorList>
    </citation>
    <scope>NUCLEOTIDE SEQUENCE</scope>
</reference>
<name>A0A820T616_9BILA</name>
<dbReference type="SUPFAM" id="SSF49265">
    <property type="entry name" value="Fibronectin type III"/>
    <property type="match status" value="1"/>
</dbReference>
<evidence type="ECO:0000313" key="1">
    <source>
        <dbReference type="EMBL" id="CAF4466954.1"/>
    </source>
</evidence>
<feature type="non-terminal residue" evidence="1">
    <location>
        <position position="1"/>
    </location>
</feature>
<gene>
    <name evidence="1" type="ORF">OKA104_LOCUS55014</name>
</gene>
<dbReference type="EMBL" id="CAJOAY010037910">
    <property type="protein sequence ID" value="CAF4466954.1"/>
    <property type="molecule type" value="Genomic_DNA"/>
</dbReference>
<protein>
    <submittedName>
        <fullName evidence="1">Uncharacterized protein</fullName>
    </submittedName>
</protein>
<dbReference type="InterPro" id="IPR036116">
    <property type="entry name" value="FN3_sf"/>
</dbReference>
<comment type="caution">
    <text evidence="1">The sequence shown here is derived from an EMBL/GenBank/DDBJ whole genome shotgun (WGS) entry which is preliminary data.</text>
</comment>
<dbReference type="AlphaFoldDB" id="A0A820T616"/>
<proteinExistence type="predicted"/>